<gene>
    <name evidence="3" type="ORF">PRZ48_009114</name>
</gene>
<comment type="caution">
    <text evidence="3">The sequence shown here is derived from an EMBL/GenBank/DDBJ whole genome shotgun (WGS) entry which is preliminary data.</text>
</comment>
<organism evidence="3 4">
    <name type="scientific">Zasmidium cellare</name>
    <name type="common">Wine cellar mold</name>
    <name type="synonym">Racodium cellare</name>
    <dbReference type="NCBI Taxonomy" id="395010"/>
    <lineage>
        <taxon>Eukaryota</taxon>
        <taxon>Fungi</taxon>
        <taxon>Dikarya</taxon>
        <taxon>Ascomycota</taxon>
        <taxon>Pezizomycotina</taxon>
        <taxon>Dothideomycetes</taxon>
        <taxon>Dothideomycetidae</taxon>
        <taxon>Mycosphaerellales</taxon>
        <taxon>Mycosphaerellaceae</taxon>
        <taxon>Zasmidium</taxon>
    </lineage>
</organism>
<protein>
    <submittedName>
        <fullName evidence="3">Uncharacterized protein</fullName>
    </submittedName>
</protein>
<evidence type="ECO:0000313" key="3">
    <source>
        <dbReference type="EMBL" id="KAK4500922.1"/>
    </source>
</evidence>
<sequence>MRLLNVHDLTLRKFIGVNIPKYVITSHRWSEDEEASMKDLSDALDMSKSGHRKVKGFADYVRKNVDGVEWIWIDTCCINQDSSQEVSEAINSMFRWYLEAQVCLAYMADVSDASDMASFGRSVWFTRGWYRNVSPETLQELLAPKLVVFLSCNWKVIGRKGVYSSGNTPVTLHSGKWLTPEVATITGIPQTVLDDWTSRQHFSANARLQWSKGRETTSEEDTVYCLLGIFGVAMPVIYGEGQLNAQKRLREAVRANGEHLDSIEGPPITKSISAIQGGDSTVVIRGHSGAGKSQLVRRYIDAHEEEYSTILWIDASTQATLRASFVRCCRALAITFGSSAGWDAIKDAFEVQALLRWLHNQPKEYRWLLVVDGADDFAWNVQETIPLRRSLNGVVVVTTRSHKAIHKIHGDVDVISVPDTISTEEGVSLLCQHSGLQADDLSKDCKLAAERIVRRLKKDLFSVDLAGAHIAVSAEYEPELDRYL</sequence>
<feature type="domain" description="NB-ARC" evidence="1">
    <location>
        <begin position="280"/>
        <end position="434"/>
    </location>
</feature>
<dbReference type="PANTHER" id="PTHR10622:SF10">
    <property type="entry name" value="HET DOMAIN-CONTAINING PROTEIN"/>
    <property type="match status" value="1"/>
</dbReference>
<dbReference type="InterPro" id="IPR002182">
    <property type="entry name" value="NB-ARC"/>
</dbReference>
<accession>A0ABR0EHG8</accession>
<evidence type="ECO:0000259" key="2">
    <source>
        <dbReference type="Pfam" id="PF06985"/>
    </source>
</evidence>
<evidence type="ECO:0000313" key="4">
    <source>
        <dbReference type="Proteomes" id="UP001305779"/>
    </source>
</evidence>
<dbReference type="InterPro" id="IPR010730">
    <property type="entry name" value="HET"/>
</dbReference>
<dbReference type="Pfam" id="PF06985">
    <property type="entry name" value="HET"/>
    <property type="match status" value="1"/>
</dbReference>
<dbReference type="Gene3D" id="3.40.50.300">
    <property type="entry name" value="P-loop containing nucleotide triphosphate hydrolases"/>
    <property type="match status" value="1"/>
</dbReference>
<dbReference type="PANTHER" id="PTHR10622">
    <property type="entry name" value="HET DOMAIN-CONTAINING PROTEIN"/>
    <property type="match status" value="1"/>
</dbReference>
<dbReference type="Pfam" id="PF00931">
    <property type="entry name" value="NB-ARC"/>
    <property type="match status" value="1"/>
</dbReference>
<proteinExistence type="predicted"/>
<dbReference type="Proteomes" id="UP001305779">
    <property type="component" value="Unassembled WGS sequence"/>
</dbReference>
<name>A0ABR0EHG8_ZASCE</name>
<dbReference type="SUPFAM" id="SSF52540">
    <property type="entry name" value="P-loop containing nucleoside triphosphate hydrolases"/>
    <property type="match status" value="1"/>
</dbReference>
<dbReference type="EMBL" id="JAXOVC010000006">
    <property type="protein sequence ID" value="KAK4500922.1"/>
    <property type="molecule type" value="Genomic_DNA"/>
</dbReference>
<feature type="domain" description="Heterokaryon incompatibility" evidence="2">
    <location>
        <begin position="22"/>
        <end position="114"/>
    </location>
</feature>
<evidence type="ECO:0000259" key="1">
    <source>
        <dbReference type="Pfam" id="PF00931"/>
    </source>
</evidence>
<keyword evidence="4" id="KW-1185">Reference proteome</keyword>
<reference evidence="3 4" key="1">
    <citation type="journal article" date="2023" name="G3 (Bethesda)">
        <title>A chromosome-level genome assembly of Zasmidium syzygii isolated from banana leaves.</title>
        <authorList>
            <person name="van Westerhoven A.C."/>
            <person name="Mehrabi R."/>
            <person name="Talebi R."/>
            <person name="Steentjes M.B.F."/>
            <person name="Corcolon B."/>
            <person name="Chong P.A."/>
            <person name="Kema G.H.J."/>
            <person name="Seidl M.F."/>
        </authorList>
    </citation>
    <scope>NUCLEOTIDE SEQUENCE [LARGE SCALE GENOMIC DNA]</scope>
    <source>
        <strain evidence="3 4">P124</strain>
    </source>
</reference>
<dbReference type="InterPro" id="IPR027417">
    <property type="entry name" value="P-loop_NTPase"/>
</dbReference>